<evidence type="ECO:0000256" key="7">
    <source>
        <dbReference type="ARBA" id="ARBA00022777"/>
    </source>
</evidence>
<evidence type="ECO:0000313" key="14">
    <source>
        <dbReference type="EMBL" id="KAI9174569.1"/>
    </source>
</evidence>
<dbReference type="SMART" id="SM00220">
    <property type="entry name" value="S_TKc"/>
    <property type="match status" value="1"/>
</dbReference>
<feature type="compositionally biased region" description="Basic and acidic residues" evidence="12">
    <location>
        <begin position="522"/>
        <end position="535"/>
    </location>
</feature>
<dbReference type="GO" id="GO:0004707">
    <property type="term" value="F:MAP kinase activity"/>
    <property type="evidence" value="ECO:0007669"/>
    <property type="project" value="UniProtKB-EC"/>
</dbReference>
<comment type="catalytic activity">
    <reaction evidence="9">
        <text>L-threonyl-[protein] + ATP = O-phospho-L-threonyl-[protein] + ADP + H(+)</text>
        <dbReference type="Rhea" id="RHEA:46608"/>
        <dbReference type="Rhea" id="RHEA-COMP:11060"/>
        <dbReference type="Rhea" id="RHEA-COMP:11605"/>
        <dbReference type="ChEBI" id="CHEBI:15378"/>
        <dbReference type="ChEBI" id="CHEBI:30013"/>
        <dbReference type="ChEBI" id="CHEBI:30616"/>
        <dbReference type="ChEBI" id="CHEBI:61977"/>
        <dbReference type="ChEBI" id="CHEBI:456216"/>
        <dbReference type="EC" id="2.7.11.24"/>
    </reaction>
</comment>
<evidence type="ECO:0000256" key="8">
    <source>
        <dbReference type="ARBA" id="ARBA00022840"/>
    </source>
</evidence>
<evidence type="ECO:0000256" key="10">
    <source>
        <dbReference type="ARBA" id="ARBA00048312"/>
    </source>
</evidence>
<dbReference type="SUPFAM" id="SSF56112">
    <property type="entry name" value="Protein kinase-like (PK-like)"/>
    <property type="match status" value="1"/>
</dbReference>
<dbReference type="PROSITE" id="PS00107">
    <property type="entry name" value="PROTEIN_KINASE_ATP"/>
    <property type="match status" value="1"/>
</dbReference>
<comment type="catalytic activity">
    <reaction evidence="10">
        <text>L-seryl-[protein] + ATP = O-phospho-L-seryl-[protein] + ADP + H(+)</text>
        <dbReference type="Rhea" id="RHEA:17989"/>
        <dbReference type="Rhea" id="RHEA-COMP:9863"/>
        <dbReference type="Rhea" id="RHEA-COMP:11604"/>
        <dbReference type="ChEBI" id="CHEBI:15378"/>
        <dbReference type="ChEBI" id="CHEBI:29999"/>
        <dbReference type="ChEBI" id="CHEBI:30616"/>
        <dbReference type="ChEBI" id="CHEBI:83421"/>
        <dbReference type="ChEBI" id="CHEBI:456216"/>
        <dbReference type="EC" id="2.7.11.24"/>
    </reaction>
</comment>
<evidence type="ECO:0000256" key="9">
    <source>
        <dbReference type="ARBA" id="ARBA00047592"/>
    </source>
</evidence>
<feature type="domain" description="Protein kinase" evidence="13">
    <location>
        <begin position="134"/>
        <end position="425"/>
    </location>
</feature>
<feature type="binding site" evidence="11">
    <location>
        <position position="164"/>
    </location>
    <ligand>
        <name>ATP</name>
        <dbReference type="ChEBI" id="CHEBI:30616"/>
    </ligand>
</feature>
<evidence type="ECO:0000259" key="13">
    <source>
        <dbReference type="PROSITE" id="PS50011"/>
    </source>
</evidence>
<dbReference type="FunFam" id="3.30.200.20:FF:000578">
    <property type="entry name" value="Mitogen-activated protein kinase"/>
    <property type="match status" value="1"/>
</dbReference>
<dbReference type="Gene3D" id="1.10.510.10">
    <property type="entry name" value="Transferase(Phosphotransferase) domain 1"/>
    <property type="match status" value="1"/>
</dbReference>
<proteinExistence type="inferred from homology"/>
<name>A0AAD5IQR3_ACENE</name>
<dbReference type="AlphaFoldDB" id="A0AAD5IQR3"/>
<dbReference type="PROSITE" id="PS01351">
    <property type="entry name" value="MAPK"/>
    <property type="match status" value="1"/>
</dbReference>
<dbReference type="GO" id="GO:0005524">
    <property type="term" value="F:ATP binding"/>
    <property type="evidence" value="ECO:0007669"/>
    <property type="project" value="UniProtKB-UniRule"/>
</dbReference>
<comment type="similarity">
    <text evidence="1">Belongs to the protein kinase superfamily. CMGC Ser/Thr protein kinase family. MAP kinase subfamily.</text>
</comment>
<dbReference type="InterPro" id="IPR050117">
    <property type="entry name" value="MAPK"/>
</dbReference>
<dbReference type="Pfam" id="PF00069">
    <property type="entry name" value="Pkinase"/>
    <property type="match status" value="1"/>
</dbReference>
<dbReference type="Gene3D" id="3.30.200.20">
    <property type="entry name" value="Phosphorylase Kinase, domain 1"/>
    <property type="match status" value="1"/>
</dbReference>
<keyword evidence="5" id="KW-0808">Transferase</keyword>
<evidence type="ECO:0000256" key="2">
    <source>
        <dbReference type="ARBA" id="ARBA00012411"/>
    </source>
</evidence>
<dbReference type="FunFam" id="3.30.200.20:FF:000046">
    <property type="entry name" value="Mitogen-activated protein kinase"/>
    <property type="match status" value="1"/>
</dbReference>
<keyword evidence="7" id="KW-0418">Kinase</keyword>
<gene>
    <name evidence="14" type="ORF">LWI28_019358</name>
</gene>
<keyword evidence="4" id="KW-0597">Phosphoprotein</keyword>
<dbReference type="InterPro" id="IPR003527">
    <property type="entry name" value="MAP_kinase_CS"/>
</dbReference>
<dbReference type="CDD" id="cd07859">
    <property type="entry name" value="STKc_TDY_MAPK"/>
    <property type="match status" value="1"/>
</dbReference>
<reference evidence="14" key="1">
    <citation type="journal article" date="2022" name="Plant J.">
        <title>Strategies of tolerance reflected in two North American maple genomes.</title>
        <authorList>
            <person name="McEvoy S.L."/>
            <person name="Sezen U.U."/>
            <person name="Trouern-Trend A."/>
            <person name="McMahon S.M."/>
            <person name="Schaberg P.G."/>
            <person name="Yang J."/>
            <person name="Wegrzyn J.L."/>
            <person name="Swenson N.G."/>
        </authorList>
    </citation>
    <scope>NUCLEOTIDE SEQUENCE</scope>
    <source>
        <strain evidence="14">91603</strain>
    </source>
</reference>
<evidence type="ECO:0000256" key="4">
    <source>
        <dbReference type="ARBA" id="ARBA00022553"/>
    </source>
</evidence>
<evidence type="ECO:0000256" key="3">
    <source>
        <dbReference type="ARBA" id="ARBA00022527"/>
    </source>
</evidence>
<evidence type="ECO:0000256" key="12">
    <source>
        <dbReference type="SAM" id="MobiDB-lite"/>
    </source>
</evidence>
<accession>A0AAD5IQR3</accession>
<dbReference type="FunFam" id="1.10.510.10:FF:000017">
    <property type="entry name" value="Mitogen-activated protein kinase"/>
    <property type="match status" value="1"/>
</dbReference>
<keyword evidence="3" id="KW-0723">Serine/threonine-protein kinase</keyword>
<evidence type="ECO:0000313" key="15">
    <source>
        <dbReference type="Proteomes" id="UP001064489"/>
    </source>
</evidence>
<dbReference type="Proteomes" id="UP001064489">
    <property type="component" value="Chromosome 8"/>
</dbReference>
<keyword evidence="8 11" id="KW-0067">ATP-binding</keyword>
<evidence type="ECO:0000256" key="1">
    <source>
        <dbReference type="ARBA" id="ARBA00008832"/>
    </source>
</evidence>
<dbReference type="EC" id="2.7.11.24" evidence="2"/>
<dbReference type="PROSITE" id="PS50011">
    <property type="entry name" value="PROTEIN_KINASE_DOM"/>
    <property type="match status" value="1"/>
</dbReference>
<dbReference type="InterPro" id="IPR017441">
    <property type="entry name" value="Protein_kinase_ATP_BS"/>
</dbReference>
<sequence>MGAVLCLLQNVINRVRWIVQCQTLMQMQLTFVLSVVQNSSVPISAVMMLTKQQVVGTPALKGWWTWRSDKDGMVDMMISYFSSLFSSAMSSEDQIEKVTRVPTRKDFAISSSMDSHKKGLETEFFTEYGEGSQYQVQEVIGKGSYGVVGSAIETHTGERVAIKKINDVFEHVSDATRILREIKLLRLLRHPDIVEIKHIMLPPSRREFRDIYVVFELMESDLHQVIKANDDLTPEHYQFFLYQLLRGLKYIHSANVFHRDLKPKNILANADCKLKICDFGLARVSFNDAPSAIFWTDYVATRWYRAPELCGSFFSKYTPAIDTWSIGCIFAEMLSGKPLFPGKNVVHQLDLMTDLLGTPPPESIARIRNEKARRYLSSMRKKQPVPFTQKFPHVDPLALRLLERLLAFDPKDRPSAEEGLADPYFQGLANVDREPSTQAISKLEFEFERRKLTKDDVRELIYREILEYHPQMLQEYLRGGEQTSFMYPSGVDRFKRQFAHLEDNYGKGERSTPPLQRQHASLPRERVPVSKDETTEQNIDFERRTAASVAITLNSPPKADGTENPSCGARSLLKSASISASKCVVVQQKGDTELEEAIPEVNDETVDVLSQKIVSLHT</sequence>
<evidence type="ECO:0000256" key="11">
    <source>
        <dbReference type="PROSITE-ProRule" id="PRU10141"/>
    </source>
</evidence>
<organism evidence="14 15">
    <name type="scientific">Acer negundo</name>
    <name type="common">Box elder</name>
    <dbReference type="NCBI Taxonomy" id="4023"/>
    <lineage>
        <taxon>Eukaryota</taxon>
        <taxon>Viridiplantae</taxon>
        <taxon>Streptophyta</taxon>
        <taxon>Embryophyta</taxon>
        <taxon>Tracheophyta</taxon>
        <taxon>Spermatophyta</taxon>
        <taxon>Magnoliopsida</taxon>
        <taxon>eudicotyledons</taxon>
        <taxon>Gunneridae</taxon>
        <taxon>Pentapetalae</taxon>
        <taxon>rosids</taxon>
        <taxon>malvids</taxon>
        <taxon>Sapindales</taxon>
        <taxon>Sapindaceae</taxon>
        <taxon>Hippocastanoideae</taxon>
        <taxon>Acereae</taxon>
        <taxon>Acer</taxon>
    </lineage>
</organism>
<keyword evidence="6 11" id="KW-0547">Nucleotide-binding</keyword>
<dbReference type="EMBL" id="JAJSOW010000103">
    <property type="protein sequence ID" value="KAI9174569.1"/>
    <property type="molecule type" value="Genomic_DNA"/>
</dbReference>
<dbReference type="InterPro" id="IPR011009">
    <property type="entry name" value="Kinase-like_dom_sf"/>
</dbReference>
<reference evidence="14" key="2">
    <citation type="submission" date="2023-02" db="EMBL/GenBank/DDBJ databases">
        <authorList>
            <person name="Swenson N.G."/>
            <person name="Wegrzyn J.L."/>
            <person name="Mcevoy S.L."/>
        </authorList>
    </citation>
    <scope>NUCLEOTIDE SEQUENCE</scope>
    <source>
        <strain evidence="14">91603</strain>
        <tissue evidence="14">Leaf</tissue>
    </source>
</reference>
<comment type="caution">
    <text evidence="14">The sequence shown here is derived from an EMBL/GenBank/DDBJ whole genome shotgun (WGS) entry which is preliminary data.</text>
</comment>
<feature type="region of interest" description="Disordered" evidence="12">
    <location>
        <begin position="504"/>
        <end position="535"/>
    </location>
</feature>
<dbReference type="InterPro" id="IPR000719">
    <property type="entry name" value="Prot_kinase_dom"/>
</dbReference>
<evidence type="ECO:0000256" key="6">
    <source>
        <dbReference type="ARBA" id="ARBA00022741"/>
    </source>
</evidence>
<evidence type="ECO:0000256" key="5">
    <source>
        <dbReference type="ARBA" id="ARBA00022679"/>
    </source>
</evidence>
<protein>
    <recommendedName>
        <fullName evidence="2">mitogen-activated protein kinase</fullName>
        <ecNumber evidence="2">2.7.11.24</ecNumber>
    </recommendedName>
</protein>
<dbReference type="PANTHER" id="PTHR24055">
    <property type="entry name" value="MITOGEN-ACTIVATED PROTEIN KINASE"/>
    <property type="match status" value="1"/>
</dbReference>
<keyword evidence="15" id="KW-1185">Reference proteome</keyword>